<dbReference type="Gene3D" id="2.30.320.10">
    <property type="entry name" value="YwqG-like"/>
    <property type="match status" value="1"/>
</dbReference>
<dbReference type="RefSeq" id="WP_330157338.1">
    <property type="nucleotide sequence ID" value="NZ_BAAAJA010000028.1"/>
</dbReference>
<proteinExistence type="predicted"/>
<evidence type="ECO:0000313" key="1">
    <source>
        <dbReference type="EMBL" id="MEE2050093.1"/>
    </source>
</evidence>
<evidence type="ECO:0000313" key="2">
    <source>
        <dbReference type="Proteomes" id="UP001348641"/>
    </source>
</evidence>
<reference evidence="1 2" key="1">
    <citation type="submission" date="2023-07" db="EMBL/GenBank/DDBJ databases">
        <authorList>
            <person name="Girao M."/>
            <person name="Carvalho M.F."/>
        </authorList>
    </citation>
    <scope>NUCLEOTIDE SEQUENCE [LARGE SCALE GENOMIC DNA]</scope>
    <source>
        <strain evidence="1 2">66/93</strain>
    </source>
</reference>
<sequence>MPRTTPPRPVDITAVVPRLAPLARTTTRLHPRPGSPSVRDSSIGGPLLWPTAEPWPYCDGPHERGFALDMSLVDLRLERLRAAVRGRNKTPQEQKTLGQLESRAYPLTSPPIAPHHGSVAMLPLAQLYARDVPDLPAPAGADLLQVLWCPFDHPPDSFMPRTALVWRSSAAVTGVRTEPPEPAAVQYPGYLPEPCLIEPEQVIEYPNPLELGKDLQELLGRWSTWEAAGAAPDSSYAPAPEEFYQDELSVAPGWKVGGWAPWGPTDPVPRFCPACGTGMDPLLTVATFEWDSGNRGWVPHEDLAAVSSHRSGYPDPRMPTEVQIASGYRQQLYICPTDPEHPHTELMQ</sequence>
<protein>
    <recommendedName>
        <fullName evidence="3">DUF1963 domain-containing protein</fullName>
    </recommendedName>
</protein>
<comment type="caution">
    <text evidence="1">The sequence shown here is derived from an EMBL/GenBank/DDBJ whole genome shotgun (WGS) entry which is preliminary data.</text>
</comment>
<organism evidence="1 2">
    <name type="scientific">Nocardiopsis tropica</name>
    <dbReference type="NCBI Taxonomy" id="109330"/>
    <lineage>
        <taxon>Bacteria</taxon>
        <taxon>Bacillati</taxon>
        <taxon>Actinomycetota</taxon>
        <taxon>Actinomycetes</taxon>
        <taxon>Streptosporangiales</taxon>
        <taxon>Nocardiopsidaceae</taxon>
        <taxon>Nocardiopsis</taxon>
    </lineage>
</organism>
<dbReference type="Proteomes" id="UP001348641">
    <property type="component" value="Unassembled WGS sequence"/>
</dbReference>
<dbReference type="EMBL" id="JAUUCC010000011">
    <property type="protein sequence ID" value="MEE2050093.1"/>
    <property type="molecule type" value="Genomic_DNA"/>
</dbReference>
<evidence type="ECO:0008006" key="3">
    <source>
        <dbReference type="Google" id="ProtNLM"/>
    </source>
</evidence>
<accession>A0ABU7KLC2</accession>
<name>A0ABU7KLC2_9ACTN</name>
<gene>
    <name evidence="1" type="ORF">Q8A49_06230</name>
</gene>